<name>Q4SHY5_TETNG</name>
<organism evidence="2">
    <name type="scientific">Tetraodon nigroviridis</name>
    <name type="common">Spotted green pufferfish</name>
    <name type="synonym">Chelonodon nigroviridis</name>
    <dbReference type="NCBI Taxonomy" id="99883"/>
    <lineage>
        <taxon>Eukaryota</taxon>
        <taxon>Metazoa</taxon>
        <taxon>Chordata</taxon>
        <taxon>Craniata</taxon>
        <taxon>Vertebrata</taxon>
        <taxon>Euteleostomi</taxon>
        <taxon>Actinopterygii</taxon>
        <taxon>Neopterygii</taxon>
        <taxon>Teleostei</taxon>
        <taxon>Neoteleostei</taxon>
        <taxon>Acanthomorphata</taxon>
        <taxon>Eupercaria</taxon>
        <taxon>Tetraodontiformes</taxon>
        <taxon>Tetradontoidea</taxon>
        <taxon>Tetraodontidae</taxon>
        <taxon>Tetraodon</taxon>
    </lineage>
</organism>
<feature type="non-terminal residue" evidence="2">
    <location>
        <position position="1"/>
    </location>
</feature>
<reference evidence="2" key="1">
    <citation type="journal article" date="2004" name="Nature">
        <title>Genome duplication in the teleost fish Tetraodon nigroviridis reveals the early vertebrate proto-karyotype.</title>
        <authorList>
            <person name="Jaillon O."/>
            <person name="Aury J.-M."/>
            <person name="Brunet F."/>
            <person name="Petit J.-L."/>
            <person name="Stange-Thomann N."/>
            <person name="Mauceli E."/>
            <person name="Bouneau L."/>
            <person name="Fischer C."/>
            <person name="Ozouf-Costaz C."/>
            <person name="Bernot A."/>
            <person name="Nicaud S."/>
            <person name="Jaffe D."/>
            <person name="Fisher S."/>
            <person name="Lutfalla G."/>
            <person name="Dossat C."/>
            <person name="Segurens B."/>
            <person name="Dasilva C."/>
            <person name="Salanoubat M."/>
            <person name="Levy M."/>
            <person name="Boudet N."/>
            <person name="Castellano S."/>
            <person name="Anthouard V."/>
            <person name="Jubin C."/>
            <person name="Castelli V."/>
            <person name="Katinka M."/>
            <person name="Vacherie B."/>
            <person name="Biemont C."/>
            <person name="Skalli Z."/>
            <person name="Cattolico L."/>
            <person name="Poulain J."/>
            <person name="De Berardinis V."/>
            <person name="Cruaud C."/>
            <person name="Duprat S."/>
            <person name="Brottier P."/>
            <person name="Coutanceau J.-P."/>
            <person name="Gouzy J."/>
            <person name="Parra G."/>
            <person name="Lardier G."/>
            <person name="Chapple C."/>
            <person name="McKernan K.J."/>
            <person name="McEwan P."/>
            <person name="Bosak S."/>
            <person name="Kellis M."/>
            <person name="Volff J.-N."/>
            <person name="Guigo R."/>
            <person name="Zody M.C."/>
            <person name="Mesirov J."/>
            <person name="Lindblad-Toh K."/>
            <person name="Birren B."/>
            <person name="Nusbaum C."/>
            <person name="Kahn D."/>
            <person name="Robinson-Rechavi M."/>
            <person name="Laudet V."/>
            <person name="Schachter V."/>
            <person name="Quetier F."/>
            <person name="Saurin W."/>
            <person name="Scarpelli C."/>
            <person name="Wincker P."/>
            <person name="Lander E.S."/>
            <person name="Weissenbach J."/>
            <person name="Roest Crollius H."/>
        </authorList>
    </citation>
    <scope>NUCLEOTIDE SEQUENCE [LARGE SCALE GENOMIC DNA]</scope>
</reference>
<comment type="caution">
    <text evidence="2">The sequence shown here is derived from an EMBL/GenBank/DDBJ whole genome shotgun (WGS) entry which is preliminary data.</text>
</comment>
<dbReference type="KEGG" id="tng:GSTEN00017930G001"/>
<dbReference type="AlphaFoldDB" id="Q4SHY5"/>
<gene>
    <name evidence="2" type="ORF">GSTENG00017930001</name>
</gene>
<evidence type="ECO:0000256" key="1">
    <source>
        <dbReference type="SAM" id="MobiDB-lite"/>
    </source>
</evidence>
<protein>
    <submittedName>
        <fullName evidence="2">(spotted green pufferfish) hypothetical protein</fullName>
    </submittedName>
</protein>
<evidence type="ECO:0000313" key="2">
    <source>
        <dbReference type="EMBL" id="CAF99747.1"/>
    </source>
</evidence>
<dbReference type="EMBL" id="CAAE01014581">
    <property type="protein sequence ID" value="CAF99747.1"/>
    <property type="molecule type" value="Genomic_DNA"/>
</dbReference>
<reference evidence="2" key="2">
    <citation type="submission" date="2004-02" db="EMBL/GenBank/DDBJ databases">
        <authorList>
            <consortium name="Genoscope"/>
            <consortium name="Whitehead Institute Centre for Genome Research"/>
        </authorList>
    </citation>
    <scope>NUCLEOTIDE SEQUENCE</scope>
</reference>
<sequence>RVLECQGLPIINGQCDPYAAVSLLGPSRSAPRSISHLFTVQAQKLMTRMLLLFLPVPPLVRPSQVGCKEDQGETENQQSSVRRGFLF</sequence>
<proteinExistence type="predicted"/>
<accession>Q4SHY5</accession>
<feature type="region of interest" description="Disordered" evidence="1">
    <location>
        <begin position="65"/>
        <end position="87"/>
    </location>
</feature>